<feature type="region of interest" description="Disordered" evidence="1">
    <location>
        <begin position="22"/>
        <end position="50"/>
    </location>
</feature>
<reference evidence="2 3" key="1">
    <citation type="submission" date="2023-01" db="EMBL/GenBank/DDBJ databases">
        <title>Analysis of 21 Apiospora genomes using comparative genomics revels a genus with tremendous synthesis potential of carbohydrate active enzymes and secondary metabolites.</title>
        <authorList>
            <person name="Sorensen T."/>
        </authorList>
    </citation>
    <scope>NUCLEOTIDE SEQUENCE [LARGE SCALE GENOMIC DNA]</scope>
    <source>
        <strain evidence="2 3">CBS 33761</strain>
    </source>
</reference>
<dbReference type="EMBL" id="JAQQWK010000001">
    <property type="protein sequence ID" value="KAK8056326.1"/>
    <property type="molecule type" value="Genomic_DNA"/>
</dbReference>
<evidence type="ECO:0000313" key="2">
    <source>
        <dbReference type="EMBL" id="KAK8056326.1"/>
    </source>
</evidence>
<feature type="region of interest" description="Disordered" evidence="1">
    <location>
        <begin position="214"/>
        <end position="237"/>
    </location>
</feature>
<protein>
    <submittedName>
        <fullName evidence="2">Uncharacterized protein</fullName>
    </submittedName>
</protein>
<sequence length="252" mass="28173">MSTYISRIISLRDVDERHTNPIKGGKRYTLASPIMDDDTDSSDADDEYSSDDEFLLVSSATDAENEYQNGTDNTDDTDSTSSLEIIEDYFDRMLLSLDTPCQCYICEKNGESQEVDPPVLRLKLPSNYSEAIKEEAMTDPEGRHITQECTLVGCEDSIPLRNGEIASQQTDEECDHDDDADNWSTASSCLSDSWALEIEAAEEDRIAREEEDLAVAKTRGKPQQGAEYPLPSTRGNRHRKVAFALRPQIIGE</sequence>
<keyword evidence="3" id="KW-1185">Reference proteome</keyword>
<dbReference type="Proteomes" id="UP001444661">
    <property type="component" value="Unassembled WGS sequence"/>
</dbReference>
<accession>A0ABR1UBR0</accession>
<organism evidence="2 3">
    <name type="scientific">Apiospora rasikravindrae</name>
    <dbReference type="NCBI Taxonomy" id="990691"/>
    <lineage>
        <taxon>Eukaryota</taxon>
        <taxon>Fungi</taxon>
        <taxon>Dikarya</taxon>
        <taxon>Ascomycota</taxon>
        <taxon>Pezizomycotina</taxon>
        <taxon>Sordariomycetes</taxon>
        <taxon>Xylariomycetidae</taxon>
        <taxon>Amphisphaeriales</taxon>
        <taxon>Apiosporaceae</taxon>
        <taxon>Apiospora</taxon>
    </lineage>
</organism>
<comment type="caution">
    <text evidence="2">The sequence shown here is derived from an EMBL/GenBank/DDBJ whole genome shotgun (WGS) entry which is preliminary data.</text>
</comment>
<proteinExistence type="predicted"/>
<feature type="compositionally biased region" description="Acidic residues" evidence="1">
    <location>
        <begin position="35"/>
        <end position="50"/>
    </location>
</feature>
<name>A0ABR1UBR0_9PEZI</name>
<gene>
    <name evidence="2" type="ORF">PG993_001553</name>
</gene>
<evidence type="ECO:0000256" key="1">
    <source>
        <dbReference type="SAM" id="MobiDB-lite"/>
    </source>
</evidence>
<evidence type="ECO:0000313" key="3">
    <source>
        <dbReference type="Proteomes" id="UP001444661"/>
    </source>
</evidence>